<comment type="caution">
    <text evidence="1">The sequence shown here is derived from an EMBL/GenBank/DDBJ whole genome shotgun (WGS) entry which is preliminary data.</text>
</comment>
<sequence length="195" mass="21920">MNRRDALKNIGLGTGFVVATPVLVNFLQSCSSDAENWTPIFFNVEEGVFLKHIVDIILPKTDTPSASEVNVPEFIDKYVDEILDIEDQERLKTAFNEVITLLKDKYNENLNRLTNDDYKNLLDKHMLLNQPPTIESDPMTISDTLHTIKWMSINAYINSETVGETILAYDPVPGIPKEFCITVEEATGGLAWSLG</sequence>
<dbReference type="PROSITE" id="PS51257">
    <property type="entry name" value="PROKAR_LIPOPROTEIN"/>
    <property type="match status" value="1"/>
</dbReference>
<protein>
    <submittedName>
        <fullName evidence="1">Lactose 3-dehydrogenase subunit gamma LacC</fullName>
    </submittedName>
</protein>
<dbReference type="Pfam" id="PF13618">
    <property type="entry name" value="Gluconate_2-dh3"/>
    <property type="match status" value="1"/>
</dbReference>
<dbReference type="EMBL" id="BAABAV010000001">
    <property type="protein sequence ID" value="GAA4268467.1"/>
    <property type="molecule type" value="Genomic_DNA"/>
</dbReference>
<name>A0ABP8E891_9FLAO</name>
<gene>
    <name evidence="1" type="primary">lacC</name>
    <name evidence="1" type="ORF">GCM10022257_05680</name>
</gene>
<dbReference type="InterPro" id="IPR027056">
    <property type="entry name" value="Gluconate_2DH_su3"/>
</dbReference>
<keyword evidence="2" id="KW-1185">Reference proteome</keyword>
<dbReference type="Proteomes" id="UP001500027">
    <property type="component" value="Unassembled WGS sequence"/>
</dbReference>
<organism evidence="1 2">
    <name type="scientific">Hyunsoonleella aestuarii</name>
    <dbReference type="NCBI Taxonomy" id="912802"/>
    <lineage>
        <taxon>Bacteria</taxon>
        <taxon>Pseudomonadati</taxon>
        <taxon>Bacteroidota</taxon>
        <taxon>Flavobacteriia</taxon>
        <taxon>Flavobacteriales</taxon>
        <taxon>Flavobacteriaceae</taxon>
    </lineage>
</organism>
<evidence type="ECO:0000313" key="2">
    <source>
        <dbReference type="Proteomes" id="UP001500027"/>
    </source>
</evidence>
<dbReference type="RefSeq" id="WP_139001574.1">
    <property type="nucleotide sequence ID" value="NZ_BAABAV010000001.1"/>
</dbReference>
<proteinExistence type="predicted"/>
<reference evidence="2" key="1">
    <citation type="journal article" date="2019" name="Int. J. Syst. Evol. Microbiol.">
        <title>The Global Catalogue of Microorganisms (GCM) 10K type strain sequencing project: providing services to taxonomists for standard genome sequencing and annotation.</title>
        <authorList>
            <consortium name="The Broad Institute Genomics Platform"/>
            <consortium name="The Broad Institute Genome Sequencing Center for Infectious Disease"/>
            <person name="Wu L."/>
            <person name="Ma J."/>
        </authorList>
    </citation>
    <scope>NUCLEOTIDE SEQUENCE [LARGE SCALE GENOMIC DNA]</scope>
    <source>
        <strain evidence="2">JCM 17452</strain>
    </source>
</reference>
<evidence type="ECO:0000313" key="1">
    <source>
        <dbReference type="EMBL" id="GAA4268467.1"/>
    </source>
</evidence>
<accession>A0ABP8E891</accession>